<organism evidence="1 2">
    <name type="scientific">Psychrobacter pocilloporae</name>
    <dbReference type="NCBI Taxonomy" id="1775882"/>
    <lineage>
        <taxon>Bacteria</taxon>
        <taxon>Pseudomonadati</taxon>
        <taxon>Pseudomonadota</taxon>
        <taxon>Gammaproteobacteria</taxon>
        <taxon>Moraxellales</taxon>
        <taxon>Moraxellaceae</taxon>
        <taxon>Psychrobacter</taxon>
    </lineage>
</organism>
<protein>
    <recommendedName>
        <fullName evidence="3">AlpA family phage regulatory protein</fullName>
    </recommendedName>
</protein>
<dbReference type="Pfam" id="PF05930">
    <property type="entry name" value="Phage_AlpA"/>
    <property type="match status" value="1"/>
</dbReference>
<dbReference type="RefSeq" id="WP_284719099.1">
    <property type="nucleotide sequence ID" value="NZ_PGFT01000001.1"/>
</dbReference>
<dbReference type="Proteomes" id="UP001243298">
    <property type="component" value="Unassembled WGS sequence"/>
</dbReference>
<gene>
    <name evidence="1" type="ORF">CUR83_03530</name>
</gene>
<dbReference type="Gene3D" id="1.10.238.160">
    <property type="match status" value="1"/>
</dbReference>
<proteinExistence type="predicted"/>
<sequence length="98" mass="10989">MTQHTTTDNPVIAFTDDTSNSIEQVVESPHIKYLPPQGMSRASQLIPFLPFGSSTLWAWSRDGRFPAPIKLSPTMTAWRNADVIEWLESHTSTTSEEV</sequence>
<dbReference type="InterPro" id="IPR010260">
    <property type="entry name" value="AlpA"/>
</dbReference>
<evidence type="ECO:0008006" key="3">
    <source>
        <dbReference type="Google" id="ProtNLM"/>
    </source>
</evidence>
<evidence type="ECO:0000313" key="1">
    <source>
        <dbReference type="EMBL" id="MDH4904150.1"/>
    </source>
</evidence>
<comment type="caution">
    <text evidence="1">The sequence shown here is derived from an EMBL/GenBank/DDBJ whole genome shotgun (WGS) entry which is preliminary data.</text>
</comment>
<reference evidence="1 2" key="1">
    <citation type="submission" date="2017-11" db="EMBL/GenBank/DDBJ databases">
        <title>Whole genome sequencing of Psychrobacter pocilloporae S6-60T(=JCM 31058T=LMG 29157T).</title>
        <authorList>
            <person name="Das S.K."/>
        </authorList>
    </citation>
    <scope>NUCLEOTIDE SEQUENCE [LARGE SCALE GENOMIC DNA]</scope>
    <source>
        <strain evidence="1 2">S6-60</strain>
    </source>
</reference>
<dbReference type="EMBL" id="PGFT01000001">
    <property type="protein sequence ID" value="MDH4904150.1"/>
    <property type="molecule type" value="Genomic_DNA"/>
</dbReference>
<evidence type="ECO:0000313" key="2">
    <source>
        <dbReference type="Proteomes" id="UP001243298"/>
    </source>
</evidence>
<accession>A0ABT6IQZ6</accession>
<name>A0ABT6IQZ6_9GAMM</name>
<keyword evidence="2" id="KW-1185">Reference proteome</keyword>